<dbReference type="PROSITE" id="PS50935">
    <property type="entry name" value="SSB"/>
    <property type="match status" value="1"/>
</dbReference>
<evidence type="ECO:0000256" key="1">
    <source>
        <dbReference type="ARBA" id="ARBA00023125"/>
    </source>
</evidence>
<dbReference type="InterPro" id="IPR000424">
    <property type="entry name" value="Primosome_PriB/ssb"/>
</dbReference>
<dbReference type="GO" id="GO:0003677">
    <property type="term" value="F:DNA binding"/>
    <property type="evidence" value="ECO:0007669"/>
    <property type="project" value="UniProtKB-KW"/>
</dbReference>
<dbReference type="InterPro" id="IPR012340">
    <property type="entry name" value="NA-bd_OB-fold"/>
</dbReference>
<dbReference type="SUPFAM" id="SSF50249">
    <property type="entry name" value="Nucleic acid-binding proteins"/>
    <property type="match status" value="1"/>
</dbReference>
<gene>
    <name evidence="5" type="primary">ssb</name>
    <name evidence="5" type="ORF">LNP81_18725</name>
</gene>
<comment type="caution">
    <text evidence="5">The sequence shown here is derived from an EMBL/GenBank/DDBJ whole genome shotgun (WGS) entry which is preliminary data.</text>
</comment>
<dbReference type="InterPro" id="IPR011344">
    <property type="entry name" value="ssDNA-bd"/>
</dbReference>
<keyword evidence="6" id="KW-1185">Reference proteome</keyword>
<dbReference type="PIRSF" id="PIRSF002070">
    <property type="entry name" value="SSB"/>
    <property type="match status" value="1"/>
</dbReference>
<dbReference type="Pfam" id="PF00436">
    <property type="entry name" value="SSB"/>
    <property type="match status" value="1"/>
</dbReference>
<evidence type="ECO:0000256" key="2">
    <source>
        <dbReference type="PIRNR" id="PIRNR002070"/>
    </source>
</evidence>
<dbReference type="EMBL" id="JAJJMM010000001">
    <property type="protein sequence ID" value="MCC9065043.1"/>
    <property type="molecule type" value="Genomic_DNA"/>
</dbReference>
<proteinExistence type="predicted"/>
<dbReference type="Proteomes" id="UP001430679">
    <property type="component" value="Unassembled WGS sequence"/>
</dbReference>
<keyword evidence="1 2" id="KW-0238">DNA-binding</keyword>
<feature type="compositionally biased region" description="Low complexity" evidence="4">
    <location>
        <begin position="117"/>
        <end position="126"/>
    </location>
</feature>
<reference evidence="5" key="1">
    <citation type="submission" date="2021-11" db="EMBL/GenBank/DDBJ databases">
        <title>Description of novel Flavobacterium species.</title>
        <authorList>
            <person name="Saticioglu I.B."/>
            <person name="Ay H."/>
            <person name="Altun S."/>
            <person name="Duman M."/>
        </authorList>
    </citation>
    <scope>NUCLEOTIDE SEQUENCE</scope>
    <source>
        <strain evidence="5">F-30</strain>
    </source>
</reference>
<dbReference type="NCBIfam" id="TIGR00621">
    <property type="entry name" value="ssb"/>
    <property type="match status" value="1"/>
</dbReference>
<evidence type="ECO:0000256" key="3">
    <source>
        <dbReference type="RuleBase" id="RU000524"/>
    </source>
</evidence>
<feature type="region of interest" description="Disordered" evidence="4">
    <location>
        <begin position="117"/>
        <end position="142"/>
    </location>
</feature>
<evidence type="ECO:0000256" key="4">
    <source>
        <dbReference type="SAM" id="MobiDB-lite"/>
    </source>
</evidence>
<name>A0ABS8MI56_9FLAO</name>
<dbReference type="Gene3D" id="2.40.50.140">
    <property type="entry name" value="Nucleic acid-binding proteins"/>
    <property type="match status" value="1"/>
</dbReference>
<organism evidence="5 6">
    <name type="scientific">Flavobacterium piscisymbiosum</name>
    <dbReference type="NCBI Taxonomy" id="2893753"/>
    <lineage>
        <taxon>Bacteria</taxon>
        <taxon>Pseudomonadati</taxon>
        <taxon>Bacteroidota</taxon>
        <taxon>Flavobacteriia</taxon>
        <taxon>Flavobacteriales</taxon>
        <taxon>Flavobacteriaceae</taxon>
        <taxon>Flavobacterium</taxon>
    </lineage>
</organism>
<dbReference type="RefSeq" id="WP_230038450.1">
    <property type="nucleotide sequence ID" value="NZ_JAJJMM010000001.1"/>
</dbReference>
<sequence>MNITGRLTKDAKVSTLSDSRQVVNFSVAINESYKNRKGDKVEQTTFFDCAYWISPRVAEWLTKGTVVELTGMVSARAWTGNDGEPRAGLNFNTSNIKLHGGGKKSEGAQAVQNVQAVQSGQNAVQGESKKVTVKEPEDDIPF</sequence>
<accession>A0ABS8MI56</accession>
<protein>
    <recommendedName>
        <fullName evidence="2 3">Single-stranded DNA-binding protein</fullName>
    </recommendedName>
</protein>
<dbReference type="CDD" id="cd04496">
    <property type="entry name" value="SSB_OBF"/>
    <property type="match status" value="1"/>
</dbReference>
<evidence type="ECO:0000313" key="6">
    <source>
        <dbReference type="Proteomes" id="UP001430679"/>
    </source>
</evidence>
<evidence type="ECO:0000313" key="5">
    <source>
        <dbReference type="EMBL" id="MCC9065043.1"/>
    </source>
</evidence>